<comment type="caution">
    <text evidence="2">The sequence shown here is derived from an EMBL/GenBank/DDBJ whole genome shotgun (WGS) entry which is preliminary data.</text>
</comment>
<evidence type="ECO:0000256" key="1">
    <source>
        <dbReference type="SAM" id="SignalP"/>
    </source>
</evidence>
<accession>A0ABD3N9G6</accession>
<dbReference type="PROSITE" id="PS51257">
    <property type="entry name" value="PROKAR_LIPOPROTEIN"/>
    <property type="match status" value="1"/>
</dbReference>
<dbReference type="AlphaFoldDB" id="A0ABD3N9G6"/>
<name>A0ABD3N9G6_9STRA</name>
<sequence length="281" mass="31636">MKCKACIKLQSLLAFTVFGCECASLASSFVTFNKNDVVVKNNFPAICQSFSSMRPFSLDMAEEKDYESPMRQRPRPKGGDVAYTNENILRQMRFYNDIRKVGGSDCVQDIYAIDPIPVRGYFRYWFVGKVARCTGTVLPELAVARQLNLIEEHACRIRPIELGRHFGSLEFYAAPGDTELLTAKNDPLIRLQKVPRWVVGAEDVALFEVGLNLEIVTNQGVGFCIHFFDLVIKISPEALVLGPSGGHHSIQCRKLHKIDMGAINCWGIFFEQNALRYHPVP</sequence>
<gene>
    <name evidence="2" type="ORF">ACHAW5_002887</name>
</gene>
<feature type="chain" id="PRO_5044790168" evidence="1">
    <location>
        <begin position="23"/>
        <end position="281"/>
    </location>
</feature>
<dbReference type="Proteomes" id="UP001530315">
    <property type="component" value="Unassembled WGS sequence"/>
</dbReference>
<organism evidence="2 3">
    <name type="scientific">Stephanodiscus triporus</name>
    <dbReference type="NCBI Taxonomy" id="2934178"/>
    <lineage>
        <taxon>Eukaryota</taxon>
        <taxon>Sar</taxon>
        <taxon>Stramenopiles</taxon>
        <taxon>Ochrophyta</taxon>
        <taxon>Bacillariophyta</taxon>
        <taxon>Coscinodiscophyceae</taxon>
        <taxon>Thalassiosirophycidae</taxon>
        <taxon>Stephanodiscales</taxon>
        <taxon>Stephanodiscaceae</taxon>
        <taxon>Stephanodiscus</taxon>
    </lineage>
</organism>
<protein>
    <submittedName>
        <fullName evidence="2">Uncharacterized protein</fullName>
    </submittedName>
</protein>
<evidence type="ECO:0000313" key="3">
    <source>
        <dbReference type="Proteomes" id="UP001530315"/>
    </source>
</evidence>
<keyword evidence="1" id="KW-0732">Signal</keyword>
<keyword evidence="3" id="KW-1185">Reference proteome</keyword>
<evidence type="ECO:0000313" key="2">
    <source>
        <dbReference type="EMBL" id="KAL3772289.1"/>
    </source>
</evidence>
<proteinExistence type="predicted"/>
<dbReference type="EMBL" id="JALLAZ020001582">
    <property type="protein sequence ID" value="KAL3772289.1"/>
    <property type="molecule type" value="Genomic_DNA"/>
</dbReference>
<reference evidence="2 3" key="1">
    <citation type="submission" date="2024-10" db="EMBL/GenBank/DDBJ databases">
        <title>Updated reference genomes for cyclostephanoid diatoms.</title>
        <authorList>
            <person name="Roberts W.R."/>
            <person name="Alverson A.J."/>
        </authorList>
    </citation>
    <scope>NUCLEOTIDE SEQUENCE [LARGE SCALE GENOMIC DNA]</scope>
    <source>
        <strain evidence="2 3">AJA276-08</strain>
    </source>
</reference>
<feature type="signal peptide" evidence="1">
    <location>
        <begin position="1"/>
        <end position="22"/>
    </location>
</feature>